<organism evidence="2 3">
    <name type="scientific">Daphnia magna</name>
    <dbReference type="NCBI Taxonomy" id="35525"/>
    <lineage>
        <taxon>Eukaryota</taxon>
        <taxon>Metazoa</taxon>
        <taxon>Ecdysozoa</taxon>
        <taxon>Arthropoda</taxon>
        <taxon>Crustacea</taxon>
        <taxon>Branchiopoda</taxon>
        <taxon>Diplostraca</taxon>
        <taxon>Cladocera</taxon>
        <taxon>Anomopoda</taxon>
        <taxon>Daphniidae</taxon>
        <taxon>Daphnia</taxon>
    </lineage>
</organism>
<keyword evidence="3" id="KW-1185">Reference proteome</keyword>
<feature type="compositionally biased region" description="Basic and acidic residues" evidence="1">
    <location>
        <begin position="171"/>
        <end position="189"/>
    </location>
</feature>
<evidence type="ECO:0000313" key="2">
    <source>
        <dbReference type="EMBL" id="KAK4029816.1"/>
    </source>
</evidence>
<reference evidence="2 3" key="1">
    <citation type="journal article" date="2023" name="Nucleic Acids Res.">
        <title>The hologenome of Daphnia magna reveals possible DNA methylation and microbiome-mediated evolution of the host genome.</title>
        <authorList>
            <person name="Chaturvedi A."/>
            <person name="Li X."/>
            <person name="Dhandapani V."/>
            <person name="Marshall H."/>
            <person name="Kissane S."/>
            <person name="Cuenca-Cambronero M."/>
            <person name="Asole G."/>
            <person name="Calvet F."/>
            <person name="Ruiz-Romero M."/>
            <person name="Marangio P."/>
            <person name="Guigo R."/>
            <person name="Rago D."/>
            <person name="Mirbahai L."/>
            <person name="Eastwood N."/>
            <person name="Colbourne J.K."/>
            <person name="Zhou J."/>
            <person name="Mallon E."/>
            <person name="Orsini L."/>
        </authorList>
    </citation>
    <scope>NUCLEOTIDE SEQUENCE [LARGE SCALE GENOMIC DNA]</scope>
    <source>
        <strain evidence="2">LRV0_1</strain>
    </source>
</reference>
<feature type="region of interest" description="Disordered" evidence="1">
    <location>
        <begin position="170"/>
        <end position="189"/>
    </location>
</feature>
<accession>A0ABR0AXF7</accession>
<feature type="region of interest" description="Disordered" evidence="1">
    <location>
        <begin position="1"/>
        <end position="37"/>
    </location>
</feature>
<name>A0ABR0AXF7_9CRUS</name>
<feature type="compositionally biased region" description="Basic and acidic residues" evidence="1">
    <location>
        <begin position="11"/>
        <end position="24"/>
    </location>
</feature>
<evidence type="ECO:0000313" key="3">
    <source>
        <dbReference type="Proteomes" id="UP001234178"/>
    </source>
</evidence>
<dbReference type="EMBL" id="JAOYFB010000039">
    <property type="protein sequence ID" value="KAK4029816.1"/>
    <property type="molecule type" value="Genomic_DNA"/>
</dbReference>
<protein>
    <submittedName>
        <fullName evidence="2">Uncharacterized protein</fullName>
    </submittedName>
</protein>
<proteinExistence type="predicted"/>
<comment type="caution">
    <text evidence="2">The sequence shown here is derived from an EMBL/GenBank/DDBJ whole genome shotgun (WGS) entry which is preliminary data.</text>
</comment>
<gene>
    <name evidence="2" type="ORF">OUZ56_022776</name>
</gene>
<sequence length="219" mass="24423">MDDASSVLGGRWREERHIEKEGGKNGRKNKNQEELNGGVLKFTHDKRTTFLFPSTATPQFSTHEAATTLNDLEMQLGGGYSNVLLLVSRRNVLFLDSRHALRTTATVAENEDRGTDGLKGRVFARRRPSTTGQDRQAPLLVTSRVVRADTDEQKQASMCHHIAAALAMECRSPESSRHSTERGPDRRTGCELATCKTPIVALIHSRLLRSDYSIRPKNN</sequence>
<evidence type="ECO:0000256" key="1">
    <source>
        <dbReference type="SAM" id="MobiDB-lite"/>
    </source>
</evidence>
<dbReference type="Proteomes" id="UP001234178">
    <property type="component" value="Unassembled WGS sequence"/>
</dbReference>